<feature type="transmembrane region" description="Helical" evidence="4">
    <location>
        <begin position="141"/>
        <end position="163"/>
    </location>
</feature>
<organism evidence="5 6">
    <name type="scientific">Desulfocicer vacuolatum DSM 3385</name>
    <dbReference type="NCBI Taxonomy" id="1121400"/>
    <lineage>
        <taxon>Bacteria</taxon>
        <taxon>Pseudomonadati</taxon>
        <taxon>Thermodesulfobacteriota</taxon>
        <taxon>Desulfobacteria</taxon>
        <taxon>Desulfobacterales</taxon>
        <taxon>Desulfobacteraceae</taxon>
        <taxon>Desulfocicer</taxon>
    </lineage>
</organism>
<evidence type="ECO:0000313" key="5">
    <source>
        <dbReference type="EMBL" id="SMD12404.1"/>
    </source>
</evidence>
<dbReference type="STRING" id="1121400.SAMN02746065_14111"/>
<dbReference type="OrthoDB" id="5415287at2"/>
<feature type="transmembrane region" description="Helical" evidence="4">
    <location>
        <begin position="394"/>
        <end position="413"/>
    </location>
</feature>
<dbReference type="GO" id="GO:0022857">
    <property type="term" value="F:transmembrane transporter activity"/>
    <property type="evidence" value="ECO:0007669"/>
    <property type="project" value="InterPro"/>
</dbReference>
<name>A0A1W2ERQ9_9BACT</name>
<sequence>MNLTANEKKTFFLHLTYAFLSGIIQGVLALNEFVFIKSLHGSNFQLGFLFQFSVVVFAFLFILNEFLKRITNKKKLLMVVGIITHLPMALLAFFPHAQPSPIYNYLFLGIFLVYFMGWPVTLPLINLFLKNSYRHAHFATLFSYATSVTKATMLLVTFGYGLLLDLDNYAFTWIFPGVSLLGIGAIYLLTRIDYHHPESVADISHQGMVASIGQSVKNMLEILKDNAPYRHFEIGFMLYGVAYMMSITVITIFFDDALHLNYASVAFYKNGYNVVAILLLPLCGRLMGKIDPRLFAGMTYLSMFLYIVSVALTEFFAFHFEMWDIRFYYMLLPYMVFNGAFVAGMSLLWSIGSAYFCNDEDVADYQSLHLSLVGVRALFAPLAGVWLYEMIGFALTFSIAAALLVLAMGMMVWSHKKQAQ</sequence>
<dbReference type="SUPFAM" id="SSF103473">
    <property type="entry name" value="MFS general substrate transporter"/>
    <property type="match status" value="1"/>
</dbReference>
<dbReference type="PANTHER" id="PTHR23526:SF2">
    <property type="entry name" value="MAJOR FACILITATOR SUPERFAMILY (MFS) PROFILE DOMAIN-CONTAINING PROTEIN"/>
    <property type="match status" value="1"/>
</dbReference>
<dbReference type="Proteomes" id="UP000192418">
    <property type="component" value="Unassembled WGS sequence"/>
</dbReference>
<evidence type="ECO:0008006" key="7">
    <source>
        <dbReference type="Google" id="ProtNLM"/>
    </source>
</evidence>
<dbReference type="PANTHER" id="PTHR23526">
    <property type="entry name" value="INTEGRAL MEMBRANE TRANSPORT PROTEIN-RELATED"/>
    <property type="match status" value="1"/>
</dbReference>
<keyword evidence="6" id="KW-1185">Reference proteome</keyword>
<feature type="transmembrane region" description="Helical" evidence="4">
    <location>
        <begin position="300"/>
        <end position="320"/>
    </location>
</feature>
<dbReference type="RefSeq" id="WP_084071826.1">
    <property type="nucleotide sequence ID" value="NZ_FWXY01000041.1"/>
</dbReference>
<feature type="transmembrane region" description="Helical" evidence="4">
    <location>
        <begin position="234"/>
        <end position="254"/>
    </location>
</feature>
<keyword evidence="3 4" id="KW-0472">Membrane</keyword>
<evidence type="ECO:0000256" key="4">
    <source>
        <dbReference type="SAM" id="Phobius"/>
    </source>
</evidence>
<feature type="transmembrane region" description="Helical" evidence="4">
    <location>
        <begin position="266"/>
        <end position="288"/>
    </location>
</feature>
<feature type="transmembrane region" description="Helical" evidence="4">
    <location>
        <begin position="368"/>
        <end position="388"/>
    </location>
</feature>
<proteinExistence type="predicted"/>
<dbReference type="AlphaFoldDB" id="A0A1W2ERQ9"/>
<protein>
    <recommendedName>
        <fullName evidence="7">Major Facilitator Superfamily protein</fullName>
    </recommendedName>
</protein>
<dbReference type="Gene3D" id="1.20.1250.20">
    <property type="entry name" value="MFS general substrate transporter like domains"/>
    <property type="match status" value="2"/>
</dbReference>
<keyword evidence="2 4" id="KW-1133">Transmembrane helix</keyword>
<evidence type="ECO:0000256" key="3">
    <source>
        <dbReference type="ARBA" id="ARBA00023136"/>
    </source>
</evidence>
<feature type="transmembrane region" description="Helical" evidence="4">
    <location>
        <begin position="169"/>
        <end position="189"/>
    </location>
</feature>
<evidence type="ECO:0000313" key="6">
    <source>
        <dbReference type="Proteomes" id="UP000192418"/>
    </source>
</evidence>
<keyword evidence="1 4" id="KW-0812">Transmembrane</keyword>
<feature type="transmembrane region" description="Helical" evidence="4">
    <location>
        <begin position="332"/>
        <end position="356"/>
    </location>
</feature>
<feature type="transmembrane region" description="Helical" evidence="4">
    <location>
        <begin position="48"/>
        <end position="67"/>
    </location>
</feature>
<feature type="transmembrane region" description="Helical" evidence="4">
    <location>
        <begin position="76"/>
        <end position="96"/>
    </location>
</feature>
<dbReference type="EMBL" id="FWXY01000041">
    <property type="protein sequence ID" value="SMD12404.1"/>
    <property type="molecule type" value="Genomic_DNA"/>
</dbReference>
<gene>
    <name evidence="5" type="ORF">SAMN02746065_14111</name>
</gene>
<reference evidence="5 6" key="1">
    <citation type="submission" date="2017-04" db="EMBL/GenBank/DDBJ databases">
        <authorList>
            <person name="Afonso C.L."/>
            <person name="Miller P.J."/>
            <person name="Scott M.A."/>
            <person name="Spackman E."/>
            <person name="Goraichik I."/>
            <person name="Dimitrov K.M."/>
            <person name="Suarez D.L."/>
            <person name="Swayne D.E."/>
        </authorList>
    </citation>
    <scope>NUCLEOTIDE SEQUENCE [LARGE SCALE GENOMIC DNA]</scope>
    <source>
        <strain evidence="5 6">DSM 3385</strain>
    </source>
</reference>
<feature type="transmembrane region" description="Helical" evidence="4">
    <location>
        <begin position="12"/>
        <end position="36"/>
    </location>
</feature>
<evidence type="ECO:0000256" key="1">
    <source>
        <dbReference type="ARBA" id="ARBA00022692"/>
    </source>
</evidence>
<dbReference type="InterPro" id="IPR011701">
    <property type="entry name" value="MFS"/>
</dbReference>
<dbReference type="Pfam" id="PF07690">
    <property type="entry name" value="MFS_1"/>
    <property type="match status" value="1"/>
</dbReference>
<evidence type="ECO:0000256" key="2">
    <source>
        <dbReference type="ARBA" id="ARBA00022989"/>
    </source>
</evidence>
<accession>A0A1W2ERQ9</accession>
<dbReference type="InterPro" id="IPR052528">
    <property type="entry name" value="Sugar_transport-like"/>
</dbReference>
<feature type="transmembrane region" description="Helical" evidence="4">
    <location>
        <begin position="102"/>
        <end position="129"/>
    </location>
</feature>
<dbReference type="InterPro" id="IPR036259">
    <property type="entry name" value="MFS_trans_sf"/>
</dbReference>